<evidence type="ECO:0000256" key="5">
    <source>
        <dbReference type="ARBA" id="ARBA00022692"/>
    </source>
</evidence>
<dbReference type="Pfam" id="PF06119">
    <property type="entry name" value="NIDO"/>
    <property type="match status" value="1"/>
</dbReference>
<feature type="domain" description="EGF-like" evidence="16">
    <location>
        <begin position="232"/>
        <end position="270"/>
    </location>
</feature>
<dbReference type="InterPro" id="IPR001846">
    <property type="entry name" value="VWF_type-D"/>
</dbReference>
<feature type="domain" description="EGF-like" evidence="16">
    <location>
        <begin position="799"/>
        <end position="842"/>
    </location>
</feature>
<dbReference type="InterPro" id="IPR049883">
    <property type="entry name" value="NOTCH1_EGF-like"/>
</dbReference>
<comment type="caution">
    <text evidence="13">Lacks conserved residue(s) required for the propagation of feature annotation.</text>
</comment>
<sequence>MQASLLSLVYVCACLHYTHVVADLSDCAAVGSVCHTYANCMKNRNGNFVCVCDTGYNGNGVQCADINECALGLHRCHTNAQCNNTLGSHSCVCAQGYSGDGIVCTDINECQVNNGGCHAKAACINTNGGRTCTCNVGFKGDGFTCQDDDECKKWGICHWNATCTNNPGSYVCTCNSGYKGNGNYLCLDVDECSETPGVCSASLGYKGCRNLPGTYRCICSTGYQSNGQTCADIDECANNICSLEATCINAPGSYTCTCNKGFVGDGLICVDVNECDQDNVCHPNAQCINMLASYECSCLAGFLGDGVQCVDVDECVTDPCPTMAACVNKPGSFSCDCGRGYAFNGTQCRDLDECAAGQCSPSASCVNFPGSFTCKCHLGYEGDGIKCADIDECSFPQQCHPNAQCVNLPGTFNCTCMPGYAGDGVSKCSDVNECLVDKGGCGSRATCVNSRGSFACVCPSGFTLVNTTVCLDVDECRDLAKPCGANERCLNTEGSYLCPCQVGFTLDTQGTECSDVDECQEDNPCHADATCLNTFGSVTCTCKRGFAGNGTGCEDVNECDADDPCDARASCQNARGSFSCRCQEGFTGDGFACEDVDECALSNATCPSGSTCINSPGVAVCSCLNGTVAVRGGVCVEPSSECDPPCHLYGLCHPSPAGFQCICDVGFVGDGSVCSDVDECQRDDVCPQNETKCLNKPGSYDCVCRTGFTQNGTDCVDIDECDSRAHQCSDFAQCVNTVGSHLCFCLNGFEGDGHNCTDIDECPSQNGGCHPDGSCTNTPGSFQCTCPLGMTGDGIECQDVDECAHNATLPHNCSHLAQCQNTEGSYSCVCQDGYSGDGRTCDDVDECLLPSACEQNMTCHNTPGAYTCTCILGLVYDSGTCVSTEDCLNASAVCHANAECVNARSSDYCRCADGFAGTGMDCWDVDECAKVTGEEWPCPEFSSCFNRPGSFRCHCWEGYNDTGTHCVDIDECATGNATCPDNSTCLNIGGAYQCPCDNGFRANGSLCKDVDECSSGLAACPNVSECHNVPGSFFCDCWEGYVGNGTDCEDVDECLKDNACQDHSTCANTVGGFNCTCDPGFTLNGQDCADIDECLTGQLCANGTCLNSLGSFYCECDEGFWSNETECVDVDECSESSGNATPCQPNATCVNLPGTYECPCDAGFLLNGTRCVDVDECSDVDKSPCVDHADCVNTIGSFLCPCTFGYQPNGPNCTDINECLANNTCHPDQLCSNEPGTFRCACPQGFHEEGSACVDTDECHGRGACHELARCWNWLGSFSCHCPPGYVGNGTWCQDVDECSTRVTPCHPPAGCLNTPGSYLCHCPSGFLSVGSLCVDLDECQHNRGGCHPQAMCQNSVGSFRCVCGRGWTTTEWDGRGHRGCADVDECLSLVACPGHTACANSPGSFTCICHSNKSDLYPFGEEVGDTGVSITTADGNSPYISPPMGFPFMGKLYDRLYFSDNGLVQLQSVTENEQFLYPAPSSLGFRGNKGVAMLAVFWDDADLTLGEGKLLYQEYHKMNHSDIYAQIVFNHTAEHVSQLESQRGNPPYTPAWILKVTWDHVLPVSYQKVNLSETNTFQCILTTDGKRSFGLLRFGDMLWGPGQRIHHNALIGYTDGAGHFHNETTLPPDNLFGPGGRYRPQDVPGNTGHLGQLVYDLTGPTGTTDDPRRKCQMWALSEPEPVEWALGVAPCPCTRTQALEDLAFGPETLPHTQEALREMRGLRWGGAGGQVFQSILFNKHGAGKRCVYEPQGPLLAGYSDRYFSTHKTQQHIDGDLLPFQWCCMLSSLCHLYLRKRPLDRCQGYGWMGSGDDHDDTSNSSILANKAMPGIGMAYGSLHFITFDGSEYTFKALGIFVMVRLSSSSGSNIFTLQGATDVLHSHGEARRVPALARLAAFHQGIGKVEWMRAETEGGLKILVNDVNIPVSVGVLHAEERFAVRCTSLSRCAVVYAGGLQVVVWRGDAGRLAVMAEVPQAFFNRTVGLLGLWSSQRSDDFLMSNGELTPSPDGSQPTESQLHEFGMSWAAPSPESLFPSLVLPSKLFVAATSEELFSVSPTALERQQQVCQRSRECVHDSLASGNTHLGQETLQAQQRYRNLSLTLANMPPIITEPTVIRCRVNQTVRVQVRVQDPNDDPFSFSLLHPRPPQATIGSGDGVLVWTALSVQPVLVSVLVSDHMSSSLLVPVLQVCACLNGGTCQYSSVTQNHLQGKFQVVGCLCAQGFSGPLCGSRTDACQGEPCFPGVDCSSGPHSDSFSCAACPQPTVNSGAPGYKCFENDFCLPPFPFPCHPMAECSSTGYNYTCVCRPGYTGNGQECTDINECLDPATCPNAKFECVNTPGSVRCSCRYRRSDQRDGCGDSANPTGWNVFNVSMSWAKRQAGQEGLTQLERILSMGFQNKFYNASMKQHQPTPLSGPNEYRINMSSDTPHWYVQDYLSRVGGYYDITLADVGDLDECKAKEARCVPPAVCSNTYGGYRCVCNGTDMEAQTCVLDRDSVNRTGTAEAVSMEEQKPLILGLVLGIGIPLLLLLAALACFCCSRKRTVSGEIPRLLPECRQDQFSMPFDYSNPALHYTSHCSPRVLDGIPTHRGRR</sequence>
<dbReference type="FunFam" id="2.10.25.10:FF:001168">
    <property type="entry name" value="Uncharacterized protein"/>
    <property type="match status" value="1"/>
</dbReference>
<dbReference type="PROSITE" id="PS51233">
    <property type="entry name" value="VWFD"/>
    <property type="match status" value="1"/>
</dbReference>
<dbReference type="SMART" id="SM00723">
    <property type="entry name" value="AMOP"/>
    <property type="match status" value="1"/>
</dbReference>
<feature type="domain" description="EGF-like" evidence="16">
    <location>
        <begin position="924"/>
        <end position="967"/>
    </location>
</feature>
<dbReference type="PROSITE" id="PS01186">
    <property type="entry name" value="EGF_2"/>
    <property type="match status" value="28"/>
</dbReference>
<feature type="domain" description="EGF-like" evidence="16">
    <location>
        <begin position="1129"/>
        <end position="1172"/>
    </location>
</feature>
<dbReference type="GO" id="GO:0048513">
    <property type="term" value="P:animal organ development"/>
    <property type="evidence" value="ECO:0007669"/>
    <property type="project" value="UniProtKB-ARBA"/>
</dbReference>
<evidence type="ECO:0000259" key="16">
    <source>
        <dbReference type="PROSITE" id="PS50026"/>
    </source>
</evidence>
<name>A0AAV6G276_9TELE</name>
<dbReference type="FunFam" id="2.10.25.10:FF:000017">
    <property type="entry name" value="latent-transforming growth factor beta-binding protein 4 isoform X1"/>
    <property type="match status" value="1"/>
</dbReference>
<feature type="domain" description="EGF-like" evidence="16">
    <location>
        <begin position="555"/>
        <end position="594"/>
    </location>
</feature>
<feature type="domain" description="EGF-like" evidence="16">
    <location>
        <begin position="430"/>
        <end position="468"/>
    </location>
</feature>
<evidence type="ECO:0000256" key="9">
    <source>
        <dbReference type="ARBA" id="ARBA00022989"/>
    </source>
</evidence>
<dbReference type="GO" id="GO:0005576">
    <property type="term" value="C:extracellular region"/>
    <property type="evidence" value="ECO:0007669"/>
    <property type="project" value="UniProtKB-SubCell"/>
</dbReference>
<gene>
    <name evidence="19" type="ORF">AALO_G00235260</name>
</gene>
<feature type="domain" description="EGF-like" evidence="16">
    <location>
        <begin position="271"/>
        <end position="310"/>
    </location>
</feature>
<feature type="domain" description="EGF-like" evidence="16">
    <location>
        <begin position="968"/>
        <end position="1008"/>
    </location>
</feature>
<dbReference type="InterPro" id="IPR005533">
    <property type="entry name" value="AMOP_dom"/>
</dbReference>
<protein>
    <recommendedName>
        <fullName evidence="21">Fibrillin-2-like</fullName>
    </recommendedName>
</protein>
<dbReference type="Pfam" id="PF23263">
    <property type="entry name" value="C8-3_MUC4"/>
    <property type="match status" value="1"/>
</dbReference>
<dbReference type="Proteomes" id="UP000823561">
    <property type="component" value="Chromosome 18"/>
</dbReference>
<organism evidence="19 20">
    <name type="scientific">Alosa alosa</name>
    <name type="common">allis shad</name>
    <dbReference type="NCBI Taxonomy" id="278164"/>
    <lineage>
        <taxon>Eukaryota</taxon>
        <taxon>Metazoa</taxon>
        <taxon>Chordata</taxon>
        <taxon>Craniata</taxon>
        <taxon>Vertebrata</taxon>
        <taxon>Euteleostomi</taxon>
        <taxon>Actinopterygii</taxon>
        <taxon>Neopterygii</taxon>
        <taxon>Teleostei</taxon>
        <taxon>Clupei</taxon>
        <taxon>Clupeiformes</taxon>
        <taxon>Clupeoidei</taxon>
        <taxon>Clupeidae</taxon>
        <taxon>Alosa</taxon>
    </lineage>
</organism>
<feature type="domain" description="EGF-like" evidence="16">
    <location>
        <begin position="2276"/>
        <end position="2317"/>
    </location>
</feature>
<feature type="domain" description="VWFD" evidence="18">
    <location>
        <begin position="1830"/>
        <end position="2032"/>
    </location>
</feature>
<dbReference type="SUPFAM" id="SSF57184">
    <property type="entry name" value="Growth factor receptor domain"/>
    <property type="match status" value="11"/>
</dbReference>
<feature type="domain" description="EGF-like" evidence="16">
    <location>
        <begin position="1050"/>
        <end position="1089"/>
    </location>
</feature>
<evidence type="ECO:0000256" key="7">
    <source>
        <dbReference type="ARBA" id="ARBA00022737"/>
    </source>
</evidence>
<dbReference type="GO" id="GO:0005509">
    <property type="term" value="F:calcium ion binding"/>
    <property type="evidence" value="ECO:0007669"/>
    <property type="project" value="InterPro"/>
</dbReference>
<evidence type="ECO:0000256" key="3">
    <source>
        <dbReference type="ARBA" id="ARBA00022525"/>
    </source>
</evidence>
<dbReference type="FunFam" id="2.10.25.10:FF:000119">
    <property type="entry name" value="vitamin K-dependent protein S"/>
    <property type="match status" value="1"/>
</dbReference>
<dbReference type="SUPFAM" id="SSF57196">
    <property type="entry name" value="EGF/Laminin"/>
    <property type="match status" value="5"/>
</dbReference>
<dbReference type="InterPro" id="IPR026823">
    <property type="entry name" value="cEGF"/>
</dbReference>
<dbReference type="Pfam" id="PF07645">
    <property type="entry name" value="EGF_CA"/>
    <property type="match status" value="21"/>
</dbReference>
<dbReference type="GO" id="GO:0048731">
    <property type="term" value="P:system development"/>
    <property type="evidence" value="ECO:0007669"/>
    <property type="project" value="UniProtKB-ARBA"/>
</dbReference>
<feature type="domain" description="EGF-like" evidence="16">
    <location>
        <begin position="350"/>
        <end position="388"/>
    </location>
</feature>
<keyword evidence="9 14" id="KW-1133">Transmembrane helix</keyword>
<dbReference type="Pfam" id="PF12662">
    <property type="entry name" value="cEGF"/>
    <property type="match status" value="1"/>
</dbReference>
<keyword evidence="12" id="KW-0325">Glycoprotein</keyword>
<dbReference type="SMART" id="SM00539">
    <property type="entry name" value="NIDO"/>
    <property type="match status" value="1"/>
</dbReference>
<feature type="domain" description="EGF-like" evidence="16">
    <location>
        <begin position="188"/>
        <end position="231"/>
    </location>
</feature>
<proteinExistence type="predicted"/>
<dbReference type="Gene3D" id="2.10.25.10">
    <property type="entry name" value="Laminin"/>
    <property type="match status" value="37"/>
</dbReference>
<keyword evidence="4 13" id="KW-0245">EGF-like domain</keyword>
<feature type="domain" description="EGF-like" evidence="16">
    <location>
        <begin position="638"/>
        <end position="675"/>
    </location>
</feature>
<dbReference type="GO" id="GO:0007160">
    <property type="term" value="P:cell-matrix adhesion"/>
    <property type="evidence" value="ECO:0007669"/>
    <property type="project" value="InterPro"/>
</dbReference>
<dbReference type="PROSITE" id="PS50856">
    <property type="entry name" value="AMOP"/>
    <property type="match status" value="1"/>
</dbReference>
<feature type="domain" description="EGF-like" evidence="16">
    <location>
        <begin position="676"/>
        <end position="716"/>
    </location>
</feature>
<feature type="domain" description="EGF-like" evidence="16">
    <location>
        <begin position="2452"/>
        <end position="2491"/>
    </location>
</feature>
<evidence type="ECO:0000256" key="1">
    <source>
        <dbReference type="ARBA" id="ARBA00004479"/>
    </source>
</evidence>
<evidence type="ECO:0000313" key="20">
    <source>
        <dbReference type="Proteomes" id="UP000823561"/>
    </source>
</evidence>
<dbReference type="FunFam" id="2.10.25.10:FF:000014">
    <property type="entry name" value="Latent-transforming growth factor beta-binding protein 3"/>
    <property type="match status" value="1"/>
</dbReference>
<feature type="domain" description="EGF-like" evidence="16">
    <location>
        <begin position="1336"/>
        <end position="1374"/>
    </location>
</feature>
<dbReference type="FunFam" id="2.10.25.10:FF:000202">
    <property type="entry name" value="Multiple epidermal growth factor-like domains 8"/>
    <property type="match status" value="2"/>
</dbReference>
<feature type="transmembrane region" description="Helical" evidence="14">
    <location>
        <begin position="2514"/>
        <end position="2536"/>
    </location>
</feature>
<feature type="domain" description="EGF-like" evidence="16">
    <location>
        <begin position="1215"/>
        <end position="1254"/>
    </location>
</feature>
<feature type="domain" description="EGF-like" evidence="16">
    <location>
        <begin position="472"/>
        <end position="514"/>
    </location>
</feature>
<feature type="domain" description="EGF-like" evidence="16">
    <location>
        <begin position="515"/>
        <end position="554"/>
    </location>
</feature>
<feature type="domain" description="EGF-like" evidence="16">
    <location>
        <begin position="1255"/>
        <end position="1294"/>
    </location>
</feature>
<keyword evidence="10 14" id="KW-0472">Membrane</keyword>
<comment type="subcellular location">
    <subcellularLocation>
        <location evidence="1">Membrane</location>
        <topology evidence="1">Single-pass type I membrane protein</topology>
    </subcellularLocation>
    <subcellularLocation>
        <location evidence="2">Secreted</location>
    </subcellularLocation>
</comment>
<feature type="domain" description="EGF-like" evidence="16">
    <location>
        <begin position="311"/>
        <end position="349"/>
    </location>
</feature>
<evidence type="ECO:0000259" key="17">
    <source>
        <dbReference type="PROSITE" id="PS50856"/>
    </source>
</evidence>
<dbReference type="InterPro" id="IPR009030">
    <property type="entry name" value="Growth_fac_rcpt_cys_sf"/>
</dbReference>
<dbReference type="GO" id="GO:0016020">
    <property type="term" value="C:membrane"/>
    <property type="evidence" value="ECO:0007669"/>
    <property type="project" value="UniProtKB-SubCell"/>
</dbReference>
<feature type="disulfide bond" evidence="13">
    <location>
        <begin position="642"/>
        <end position="652"/>
    </location>
</feature>
<dbReference type="CDD" id="cd00054">
    <property type="entry name" value="EGF_CA"/>
    <property type="match status" value="27"/>
</dbReference>
<dbReference type="FunFam" id="2.10.25.10:FF:000506">
    <property type="entry name" value="Adhesion G protein-coupled receptor E1"/>
    <property type="match status" value="3"/>
</dbReference>
<evidence type="ECO:0000256" key="12">
    <source>
        <dbReference type="ARBA" id="ARBA00023180"/>
    </source>
</evidence>
<feature type="domain" description="EGF-like" evidence="16">
    <location>
        <begin position="1173"/>
        <end position="1214"/>
    </location>
</feature>
<feature type="domain" description="EGF-like" evidence="16">
    <location>
        <begin position="1090"/>
        <end position="1126"/>
    </location>
</feature>
<dbReference type="PROSITE" id="PS00010">
    <property type="entry name" value="ASX_HYDROXYL"/>
    <property type="match status" value="27"/>
</dbReference>
<keyword evidence="11 13" id="KW-1015">Disulfide bond</keyword>
<comment type="caution">
    <text evidence="19">The sequence shown here is derived from an EMBL/GenBank/DDBJ whole genome shotgun (WGS) entry which is preliminary data.</text>
</comment>
<feature type="domain" description="EGF-like" evidence="16">
    <location>
        <begin position="147"/>
        <end position="187"/>
    </location>
</feature>
<dbReference type="PROSITE" id="PS50026">
    <property type="entry name" value="EGF_3"/>
    <property type="match status" value="35"/>
</dbReference>
<evidence type="ECO:0000256" key="10">
    <source>
        <dbReference type="ARBA" id="ARBA00023136"/>
    </source>
</evidence>
<dbReference type="InterPro" id="IPR001881">
    <property type="entry name" value="EGF-like_Ca-bd_dom"/>
</dbReference>
<keyword evidence="20" id="KW-1185">Reference proteome</keyword>
<keyword evidence="7" id="KW-0677">Repeat</keyword>
<dbReference type="GO" id="GO:0071944">
    <property type="term" value="C:cell periphery"/>
    <property type="evidence" value="ECO:0007669"/>
    <property type="project" value="UniProtKB-ARBA"/>
</dbReference>
<feature type="domain" description="EGF-like" evidence="16">
    <location>
        <begin position="595"/>
        <end position="633"/>
    </location>
</feature>
<evidence type="ECO:0000256" key="11">
    <source>
        <dbReference type="ARBA" id="ARBA00023157"/>
    </source>
</evidence>
<evidence type="ECO:0000256" key="2">
    <source>
        <dbReference type="ARBA" id="ARBA00004613"/>
    </source>
</evidence>
<keyword evidence="5 14" id="KW-0812">Transmembrane</keyword>
<evidence type="ECO:0000256" key="15">
    <source>
        <dbReference type="SAM" id="SignalP"/>
    </source>
</evidence>
<dbReference type="InterPro" id="IPR024731">
    <property type="entry name" value="NELL2-like_EGF"/>
</dbReference>
<feature type="chain" id="PRO_5043619149" description="Fibrillin-2-like" evidence="15">
    <location>
        <begin position="23"/>
        <end position="2592"/>
    </location>
</feature>
<evidence type="ECO:0000313" key="19">
    <source>
        <dbReference type="EMBL" id="KAG5266711.1"/>
    </source>
</evidence>
<evidence type="ECO:0008006" key="21">
    <source>
        <dbReference type="Google" id="ProtNLM"/>
    </source>
</evidence>
<feature type="domain" description="EGF-like" evidence="16">
    <location>
        <begin position="1295"/>
        <end position="1335"/>
    </location>
</feature>
<dbReference type="PANTHER" id="PTHR24034:SF89">
    <property type="entry name" value="COMPLEMENT COMPONENT C1Q RECEPTOR"/>
    <property type="match status" value="1"/>
</dbReference>
<dbReference type="InterPro" id="IPR056619">
    <property type="entry name" value="C8-3_MUC4"/>
</dbReference>
<evidence type="ECO:0000256" key="14">
    <source>
        <dbReference type="SAM" id="Phobius"/>
    </source>
</evidence>
<feature type="domain" description="EGF-like" evidence="16">
    <location>
        <begin position="1009"/>
        <end position="1049"/>
    </location>
</feature>
<accession>A0AAV6G276</accession>
<evidence type="ECO:0000259" key="18">
    <source>
        <dbReference type="PROSITE" id="PS51233"/>
    </source>
</evidence>
<dbReference type="FunFam" id="2.10.25.10:FF:000038">
    <property type="entry name" value="Fibrillin 2"/>
    <property type="match status" value="17"/>
</dbReference>
<feature type="domain" description="EGF-like" evidence="16">
    <location>
        <begin position="758"/>
        <end position="798"/>
    </location>
</feature>
<evidence type="ECO:0000256" key="6">
    <source>
        <dbReference type="ARBA" id="ARBA00022729"/>
    </source>
</evidence>
<dbReference type="Pfam" id="PF12947">
    <property type="entry name" value="EGF_3"/>
    <property type="match status" value="11"/>
</dbReference>
<feature type="domain" description="AMOP" evidence="17">
    <location>
        <begin position="1664"/>
        <end position="1797"/>
    </location>
</feature>
<dbReference type="PROSITE" id="PS00022">
    <property type="entry name" value="EGF_1"/>
    <property type="match status" value="1"/>
</dbReference>
<keyword evidence="6 15" id="KW-0732">Signal</keyword>
<evidence type="ECO:0000256" key="4">
    <source>
        <dbReference type="ARBA" id="ARBA00022536"/>
    </source>
</evidence>
<feature type="signal peptide" evidence="15">
    <location>
        <begin position="1"/>
        <end position="22"/>
    </location>
</feature>
<dbReference type="InterPro" id="IPR000742">
    <property type="entry name" value="EGF"/>
</dbReference>
<feature type="domain" description="EGF-like" evidence="16">
    <location>
        <begin position="65"/>
        <end position="105"/>
    </location>
</feature>
<feature type="domain" description="EGF-like" evidence="16">
    <location>
        <begin position="717"/>
        <end position="757"/>
    </location>
</feature>
<dbReference type="PROSITE" id="PS01187">
    <property type="entry name" value="EGF_CA"/>
    <property type="match status" value="9"/>
</dbReference>
<feature type="domain" description="EGF-like" evidence="16">
    <location>
        <begin position="843"/>
        <end position="882"/>
    </location>
</feature>
<feature type="domain" description="EGF-like" evidence="16">
    <location>
        <begin position="106"/>
        <end position="146"/>
    </location>
</feature>
<dbReference type="InterPro" id="IPR000152">
    <property type="entry name" value="EGF-type_Asp/Asn_hydroxyl_site"/>
</dbReference>
<feature type="domain" description="EGF-like" evidence="16">
    <location>
        <begin position="23"/>
        <end position="64"/>
    </location>
</feature>
<reference evidence="19" key="1">
    <citation type="submission" date="2020-10" db="EMBL/GenBank/DDBJ databases">
        <title>Chromosome-scale genome assembly of the Allis shad, Alosa alosa.</title>
        <authorList>
            <person name="Margot Z."/>
            <person name="Christophe K."/>
            <person name="Cabau C."/>
            <person name="Louis A."/>
            <person name="Berthelot C."/>
            <person name="Parey E."/>
            <person name="Roest Crollius H."/>
            <person name="Montfort J."/>
            <person name="Robinson-Rechavi M."/>
            <person name="Bucao C."/>
            <person name="Bouchez O."/>
            <person name="Gislard M."/>
            <person name="Lluch J."/>
            <person name="Milhes M."/>
            <person name="Lampietro C."/>
            <person name="Lopez Roques C."/>
            <person name="Donnadieu C."/>
            <person name="Braasch I."/>
            <person name="Desvignes T."/>
            <person name="Postlethwait J."/>
            <person name="Bobe J."/>
            <person name="Guiguen Y."/>
        </authorList>
    </citation>
    <scope>NUCLEOTIDE SEQUENCE</scope>
    <source>
        <strain evidence="19">M-15738</strain>
        <tissue evidence="19">Blood</tissue>
    </source>
</reference>
<evidence type="ECO:0000256" key="8">
    <source>
        <dbReference type="ARBA" id="ARBA00022837"/>
    </source>
</evidence>
<feature type="domain" description="EGF-like" evidence="16">
    <location>
        <begin position="389"/>
        <end position="429"/>
    </location>
</feature>
<keyword evidence="3" id="KW-0964">Secreted</keyword>
<dbReference type="InterPro" id="IPR003886">
    <property type="entry name" value="NIDO_dom"/>
</dbReference>
<evidence type="ECO:0000256" key="13">
    <source>
        <dbReference type="PROSITE-ProRule" id="PRU00076"/>
    </source>
</evidence>
<dbReference type="GO" id="GO:0030855">
    <property type="term" value="P:epithelial cell differentiation"/>
    <property type="evidence" value="ECO:0007669"/>
    <property type="project" value="UniProtKB-ARBA"/>
</dbReference>
<dbReference type="SMART" id="SM00181">
    <property type="entry name" value="EGF"/>
    <property type="match status" value="38"/>
</dbReference>
<dbReference type="EMBL" id="JADWDJ010000018">
    <property type="protein sequence ID" value="KAG5266711.1"/>
    <property type="molecule type" value="Genomic_DNA"/>
</dbReference>
<keyword evidence="8" id="KW-0106">Calcium</keyword>
<dbReference type="PANTHER" id="PTHR24034">
    <property type="entry name" value="EGF-LIKE DOMAIN-CONTAINING PROTEIN"/>
    <property type="match status" value="1"/>
</dbReference>
<dbReference type="SMART" id="SM00179">
    <property type="entry name" value="EGF_CA"/>
    <property type="match status" value="36"/>
</dbReference>
<feature type="domain" description="EGF-like" evidence="16">
    <location>
        <begin position="883"/>
        <end position="921"/>
    </location>
</feature>
<dbReference type="InterPro" id="IPR018097">
    <property type="entry name" value="EGF_Ca-bd_CS"/>
</dbReference>
<dbReference type="InterPro" id="IPR050751">
    <property type="entry name" value="ECM_structural_protein"/>
</dbReference>